<feature type="transmembrane region" description="Helical" evidence="1">
    <location>
        <begin position="139"/>
        <end position="166"/>
    </location>
</feature>
<dbReference type="Pfam" id="PF14897">
    <property type="entry name" value="EpsG"/>
    <property type="match status" value="1"/>
</dbReference>
<dbReference type="InterPro" id="IPR049458">
    <property type="entry name" value="EpsG-like"/>
</dbReference>
<feature type="transmembrane region" description="Helical" evidence="1">
    <location>
        <begin position="284"/>
        <end position="304"/>
    </location>
</feature>
<feature type="transmembrane region" description="Helical" evidence="1">
    <location>
        <begin position="310"/>
        <end position="326"/>
    </location>
</feature>
<feature type="transmembrane region" description="Helical" evidence="1">
    <location>
        <begin position="109"/>
        <end position="127"/>
    </location>
</feature>
<evidence type="ECO:0000256" key="1">
    <source>
        <dbReference type="SAM" id="Phobius"/>
    </source>
</evidence>
<reference evidence="2" key="1">
    <citation type="submission" date="2021-10" db="EMBL/GenBank/DDBJ databases">
        <title>Anaerobic single-cell dispensing facilitates the cultivation of human gut bacteria.</title>
        <authorList>
            <person name="Afrizal A."/>
        </authorList>
    </citation>
    <scope>NUCLEOTIDE SEQUENCE</scope>
    <source>
        <strain evidence="2">CLA-AA-H215</strain>
    </source>
</reference>
<dbReference type="AlphaFoldDB" id="A0AAE3EBA1"/>
<dbReference type="EMBL" id="JAJEQR010000042">
    <property type="protein sequence ID" value="MCC2231876.1"/>
    <property type="molecule type" value="Genomic_DNA"/>
</dbReference>
<evidence type="ECO:0000313" key="2">
    <source>
        <dbReference type="EMBL" id="MCC2231876.1"/>
    </source>
</evidence>
<feature type="transmembrane region" description="Helical" evidence="1">
    <location>
        <begin position="178"/>
        <end position="202"/>
    </location>
</feature>
<keyword evidence="1" id="KW-0812">Transmembrane</keyword>
<keyword evidence="1" id="KW-0472">Membrane</keyword>
<comment type="caution">
    <text evidence="2">The sequence shown here is derived from an EMBL/GenBank/DDBJ whole genome shotgun (WGS) entry which is preliminary data.</text>
</comment>
<protein>
    <submittedName>
        <fullName evidence="2">EpsG family protein</fullName>
    </submittedName>
</protein>
<evidence type="ECO:0000313" key="3">
    <source>
        <dbReference type="Proteomes" id="UP001198182"/>
    </source>
</evidence>
<accession>A0AAE3EBA1</accession>
<dbReference type="RefSeq" id="WP_308454362.1">
    <property type="nucleotide sequence ID" value="NZ_JAJEQR010000042.1"/>
</dbReference>
<keyword evidence="1" id="KW-1133">Transmembrane helix</keyword>
<feature type="transmembrane region" description="Helical" evidence="1">
    <location>
        <begin position="31"/>
        <end position="47"/>
    </location>
</feature>
<dbReference type="Proteomes" id="UP001198182">
    <property type="component" value="Unassembled WGS sequence"/>
</dbReference>
<name>A0AAE3EBA1_9FIRM</name>
<keyword evidence="3" id="KW-1185">Reference proteome</keyword>
<gene>
    <name evidence="2" type="ORF">LKD81_12860</name>
</gene>
<feature type="transmembrane region" description="Helical" evidence="1">
    <location>
        <begin position="338"/>
        <end position="356"/>
    </location>
</feature>
<feature type="transmembrane region" description="Helical" evidence="1">
    <location>
        <begin position="6"/>
        <end position="24"/>
    </location>
</feature>
<feature type="transmembrane region" description="Helical" evidence="1">
    <location>
        <begin position="214"/>
        <end position="235"/>
    </location>
</feature>
<feature type="transmembrane region" description="Helical" evidence="1">
    <location>
        <begin position="255"/>
        <end position="272"/>
    </location>
</feature>
<proteinExistence type="predicted"/>
<organism evidence="2 3">
    <name type="scientific">Hominifimenecus microfluidus</name>
    <dbReference type="NCBI Taxonomy" id="2885348"/>
    <lineage>
        <taxon>Bacteria</taxon>
        <taxon>Bacillati</taxon>
        <taxon>Bacillota</taxon>
        <taxon>Clostridia</taxon>
        <taxon>Lachnospirales</taxon>
        <taxon>Lachnospiraceae</taxon>
        <taxon>Hominifimenecus</taxon>
    </lineage>
</organism>
<sequence>MFWYLILCILILYPFVIVYAGVRWQRSAQTVALQLSCFLLWFLMAMRDSSVGVDTKYYCYVFEQLSYAPLSKVFHMVTYGSRTGNWTMDFEPGYRLYNRLVGFLSHDPQMITIMNSSIIILLLYKLIRKQSKNAILSIWLYITLGVFQTEMNVARNAIAILLVYLVFQYVKKGKMWPYMMTVCLASTIHKSVLVFLPLYFIFRMPSPSRRRMKRLILLASLAGMGVLVFGSRLQALLPGIFGKYLTAQNIKMESLLVGGLYLVLVIFIFRYMKKEERAKVFKECPIGIWMFTITMCCFGLNIGLKMAARLAALFGTYMIILLPNMVSKITEEKRRHTLILLLIIGCGIQYILRMTINNIGGTMPYSFFW</sequence>